<protein>
    <submittedName>
        <fullName evidence="1">Bm243</fullName>
    </submittedName>
</protein>
<dbReference type="AlphaFoldDB" id="A0A0J9XP46"/>
<organism evidence="1">
    <name type="scientific">Brugia malayi</name>
    <name type="common">Filarial nematode worm</name>
    <dbReference type="NCBI Taxonomy" id="6279"/>
    <lineage>
        <taxon>Eukaryota</taxon>
        <taxon>Metazoa</taxon>
        <taxon>Ecdysozoa</taxon>
        <taxon>Nematoda</taxon>
        <taxon>Chromadorea</taxon>
        <taxon>Rhabditida</taxon>
        <taxon>Spirurina</taxon>
        <taxon>Spiruromorpha</taxon>
        <taxon>Filarioidea</taxon>
        <taxon>Onchocercidae</taxon>
        <taxon>Brugia</taxon>
    </lineage>
</organism>
<accession>A0A0J9XP46</accession>
<dbReference type="WormBase" id="Bm243">
    <property type="protein sequence ID" value="BM44142"/>
    <property type="gene ID" value="WBGene00220504"/>
    <property type="gene designation" value="Bma-twk-18"/>
</dbReference>
<reference evidence="1" key="2">
    <citation type="submission" date="2012-12" db="EMBL/GenBank/DDBJ databases">
        <authorList>
            <person name="Gao Y.W."/>
            <person name="Fan S.T."/>
            <person name="Sun H.T."/>
            <person name="Wang Z."/>
            <person name="Gao X.L."/>
            <person name="Li Y.G."/>
            <person name="Wang T.C."/>
            <person name="Zhang K."/>
            <person name="Xu W.W."/>
            <person name="Yu Z.J."/>
            <person name="Xia X.Z."/>
        </authorList>
    </citation>
    <scope>NUCLEOTIDE SEQUENCE</scope>
    <source>
        <strain evidence="1">FR3</strain>
    </source>
</reference>
<dbReference type="EMBL" id="LN856703">
    <property type="protein sequence ID" value="CDP92098.1"/>
    <property type="molecule type" value="Genomic_DNA"/>
</dbReference>
<sequence>MIFDLRRDVENFEISNVLLSLCKYFIYIILEESNEVKSDYELINL</sequence>
<reference evidence="1" key="1">
    <citation type="journal article" date="2007" name="Science">
        <title>Draft genome of the filarial nematode parasite Brugia malayi.</title>
        <authorList>
            <person name="Ghedin E."/>
            <person name="Wang S."/>
            <person name="Spiro D."/>
            <person name="Caler E."/>
            <person name="Zhao Q."/>
            <person name="Crabtree J."/>
            <person name="Allen J.E."/>
            <person name="Delcher A.L."/>
            <person name="Guiliano D.B."/>
            <person name="Miranda-Saavedra D."/>
            <person name="Angiuoli S.V."/>
            <person name="Creasy T."/>
            <person name="Amedeo P."/>
            <person name="Haas B."/>
            <person name="El-Sayed N.M."/>
            <person name="Wortman J.R."/>
            <person name="Feldblyum T."/>
            <person name="Tallon L."/>
            <person name="Schatz M."/>
            <person name="Shumway M."/>
            <person name="Koo H."/>
            <person name="Salzberg S.L."/>
            <person name="Schobel S."/>
            <person name="Pertea M."/>
            <person name="Pop M."/>
            <person name="White O."/>
            <person name="Barton G.J."/>
            <person name="Carlow C.K."/>
            <person name="Crawford M.J."/>
            <person name="Daub J."/>
            <person name="Dimmic M.W."/>
            <person name="Estes C.F."/>
            <person name="Foster J.M."/>
            <person name="Ganatra M."/>
            <person name="Gregory W.F."/>
            <person name="Johnson N.M."/>
            <person name="Jin J."/>
            <person name="Komuniecki R."/>
            <person name="Korf I."/>
            <person name="Kumar S."/>
            <person name="Laney S."/>
            <person name="Li B.W."/>
            <person name="Li W."/>
            <person name="Lindblom T.H."/>
            <person name="Lustigman S."/>
            <person name="Ma D."/>
            <person name="Maina C.V."/>
            <person name="Martin D.M."/>
            <person name="McCarter J.P."/>
            <person name="McReynolds L."/>
            <person name="Mitreva M."/>
            <person name="Nutman T.B."/>
            <person name="Parkinson J."/>
            <person name="Peregrin-Alvarez J.M."/>
            <person name="Poole C."/>
            <person name="Ren Q."/>
            <person name="Saunders L."/>
            <person name="Sluder A.E."/>
            <person name="Smith K."/>
            <person name="Stanke M."/>
            <person name="Unnasch T.R."/>
            <person name="Ware J."/>
            <person name="Wei A.D."/>
            <person name="Weil G."/>
            <person name="Williams D.J."/>
            <person name="Zhang Y."/>
            <person name="Williams S.A."/>
            <person name="Fraser-Liggett C."/>
            <person name="Slatko B."/>
            <person name="Blaxter M.L."/>
            <person name="Scott A.L."/>
        </authorList>
    </citation>
    <scope>NUCLEOTIDE SEQUENCE</scope>
    <source>
        <strain evidence="1">FR3</strain>
    </source>
</reference>
<name>A0A0J9XP46_BRUMA</name>
<proteinExistence type="predicted"/>
<gene>
    <name evidence="2" type="primary">bma-twk-18</name>
    <name evidence="1 2" type="ORF">Bm243</name>
    <name evidence="1" type="ORF">BM_Bm243</name>
</gene>
<evidence type="ECO:0000313" key="2">
    <source>
        <dbReference type="WormBase" id="Bm243"/>
    </source>
</evidence>
<evidence type="ECO:0000313" key="1">
    <source>
        <dbReference type="EMBL" id="CDP92098.1"/>
    </source>
</evidence>